<gene>
    <name evidence="3" type="ORF">U7230_06695</name>
</gene>
<accession>A0ABZ1C3E9</accession>
<organism evidence="3 4">
    <name type="scientific">Carboxydichorda subterranea</name>
    <dbReference type="NCBI Taxonomy" id="3109565"/>
    <lineage>
        <taxon>Bacteria</taxon>
        <taxon>Bacillati</taxon>
        <taxon>Bacillota</taxon>
        <taxon>Limnochordia</taxon>
        <taxon>Limnochordales</taxon>
        <taxon>Geochordaceae</taxon>
        <taxon>Carboxydichorda</taxon>
    </lineage>
</organism>
<dbReference type="Gene3D" id="3.90.1150.140">
    <property type="match status" value="1"/>
</dbReference>
<reference evidence="3 4" key="1">
    <citation type="journal article" date="2024" name="Front. Microbiol.">
        <title>Novel thermophilic genera Geochorda gen. nov. and Carboxydochorda gen. nov. from the deep terrestrial subsurface reveal the ecophysiological diversity in the class Limnochordia.</title>
        <authorList>
            <person name="Karnachuk O.V."/>
            <person name="Lukina A.P."/>
            <person name="Avakyan M.R."/>
            <person name="Kadnikov V.V."/>
            <person name="Begmatov S."/>
            <person name="Beletsky A.V."/>
            <person name="Vlasova K.G."/>
            <person name="Novikov A.A."/>
            <person name="Shcherbakova V.A."/>
            <person name="Mardanov A.V."/>
            <person name="Ravin N.V."/>
        </authorList>
    </citation>
    <scope>NUCLEOTIDE SEQUENCE [LARGE SCALE GENOMIC DNA]</scope>
    <source>
        <strain evidence="3 4">L945</strain>
    </source>
</reference>
<dbReference type="PANTHER" id="PTHR42915:SF1">
    <property type="entry name" value="PEPTIDOGLYCAN BETA-N-ACETYLMURAMIDASE NAMZ"/>
    <property type="match status" value="1"/>
</dbReference>
<dbReference type="InterPro" id="IPR048503">
    <property type="entry name" value="NamZ_C"/>
</dbReference>
<evidence type="ECO:0000259" key="2">
    <source>
        <dbReference type="Pfam" id="PF20732"/>
    </source>
</evidence>
<dbReference type="EMBL" id="CP141615">
    <property type="protein sequence ID" value="WRP18682.1"/>
    <property type="molecule type" value="Genomic_DNA"/>
</dbReference>
<dbReference type="Proteomes" id="UP001332192">
    <property type="component" value="Chromosome"/>
</dbReference>
<name>A0ABZ1C3E9_9FIRM</name>
<dbReference type="Pfam" id="PF07075">
    <property type="entry name" value="NamZ_N"/>
    <property type="match status" value="1"/>
</dbReference>
<dbReference type="PANTHER" id="PTHR42915">
    <property type="entry name" value="HYPOTHETICAL 460 KDA PROTEIN IN FEUA-SIGW INTERGENIC REGION [PRECURSOR]"/>
    <property type="match status" value="1"/>
</dbReference>
<feature type="domain" description="Peptidoglycan beta-N-acetylmuramidase NamZ N-terminal" evidence="1">
    <location>
        <begin position="15"/>
        <end position="215"/>
    </location>
</feature>
<evidence type="ECO:0000313" key="3">
    <source>
        <dbReference type="EMBL" id="WRP18682.1"/>
    </source>
</evidence>
<dbReference type="PIRSF" id="PIRSF016719">
    <property type="entry name" value="UCP016719"/>
    <property type="match status" value="1"/>
</dbReference>
<keyword evidence="4" id="KW-1185">Reference proteome</keyword>
<sequence length="380" mass="41980">MLVERGAANLRDLRVGLITNPTGLTRELKSTADVLLQAGVKLKALFGPEHGARGAVQDAIPVEDFVDPRTGVRVHSLYGKTQRPTPAMLRGLDVLVFDIQDVGVRFYTYIYTMAYALEAAASEGLKFIVLDRPNPLNGVIVEGATLDPAFASFVGDYELPFRYGLTVGELARYLNGTRGWRAALEVVTMDGWRRSMWFDETGLPWVMPSPNMPTLETATVYPGTVLFEGTNLSEGRGTCRPFELIGAPWVSSARLVDALYENMEAAGVRGALIREAYFIPTFDKYQGEVCRGVQVHVVDRSAYEPVKAGVVFLKTLRDLHPEAFQWRRFDDGAYAIDRLAATDALRTMIDRGAPLDELVARMAVGADAFARGRTLYLLYS</sequence>
<dbReference type="RefSeq" id="WP_324717955.1">
    <property type="nucleotide sequence ID" value="NZ_CP141615.1"/>
</dbReference>
<evidence type="ECO:0000259" key="1">
    <source>
        <dbReference type="Pfam" id="PF07075"/>
    </source>
</evidence>
<evidence type="ECO:0000313" key="4">
    <source>
        <dbReference type="Proteomes" id="UP001332192"/>
    </source>
</evidence>
<dbReference type="Pfam" id="PF20732">
    <property type="entry name" value="NamZ_C"/>
    <property type="match status" value="1"/>
</dbReference>
<dbReference type="InterPro" id="IPR048502">
    <property type="entry name" value="NamZ_N"/>
</dbReference>
<feature type="domain" description="Peptidoglycan beta-N-acetylmuramidase NamZ C-terminal" evidence="2">
    <location>
        <begin position="220"/>
        <end position="379"/>
    </location>
</feature>
<dbReference type="Gene3D" id="3.40.50.12170">
    <property type="entry name" value="Uncharacterised protein PF07075, DUF1343"/>
    <property type="match status" value="1"/>
</dbReference>
<proteinExistence type="predicted"/>
<dbReference type="InterPro" id="IPR008302">
    <property type="entry name" value="NamZ"/>
</dbReference>
<protein>
    <submittedName>
        <fullName evidence="3">DUF1343 domain-containing protein</fullName>
    </submittedName>
</protein>